<gene>
    <name evidence="1" type="ORF">ABWT76_000412</name>
</gene>
<proteinExistence type="predicted"/>
<evidence type="ECO:0000313" key="1">
    <source>
        <dbReference type="EMBL" id="XCM37631.1"/>
    </source>
</evidence>
<dbReference type="RefSeq" id="WP_156332122.1">
    <property type="nucleotide sequence ID" value="NZ_CP159837.1"/>
</dbReference>
<dbReference type="AlphaFoldDB" id="A0AAU8JEH3"/>
<name>A0AAU8JEH3_9CYAN</name>
<reference evidence="1" key="1">
    <citation type="submission" date="2024-07" db="EMBL/GenBank/DDBJ databases">
        <authorList>
            <person name="Kim Y.J."/>
            <person name="Jeong J.Y."/>
        </authorList>
    </citation>
    <scope>NUCLEOTIDE SEQUENCE</scope>
    <source>
        <strain evidence="1">GIHE-MW2</strain>
    </source>
</reference>
<sequence length="54" mass="6158">MKSEEIIANFLQVWENKPNLFLVSDVETDLDRLSQKITSLPDPSNAELVAKEIQ</sequence>
<organism evidence="1">
    <name type="scientific">Planktothricoides raciborskii GIHE-MW2</name>
    <dbReference type="NCBI Taxonomy" id="2792601"/>
    <lineage>
        <taxon>Bacteria</taxon>
        <taxon>Bacillati</taxon>
        <taxon>Cyanobacteriota</taxon>
        <taxon>Cyanophyceae</taxon>
        <taxon>Oscillatoriophycideae</taxon>
        <taxon>Oscillatoriales</taxon>
        <taxon>Oscillatoriaceae</taxon>
        <taxon>Planktothricoides</taxon>
    </lineage>
</organism>
<dbReference type="EMBL" id="CP159837">
    <property type="protein sequence ID" value="XCM37631.1"/>
    <property type="molecule type" value="Genomic_DNA"/>
</dbReference>
<accession>A0AAU8JEH3</accession>
<protein>
    <submittedName>
        <fullName evidence="1">Uncharacterized protein</fullName>
    </submittedName>
</protein>